<keyword evidence="2" id="KW-1185">Reference proteome</keyword>
<comment type="caution">
    <text evidence="1">The sequence shown here is derived from an EMBL/GenBank/DDBJ whole genome shotgun (WGS) entry which is preliminary data.</text>
</comment>
<accession>A0A392UA83</accession>
<name>A0A392UA83_9FABA</name>
<sequence>MISKLLKVPDAGFLAGREIPRWARDFSKLPRSSQKVS</sequence>
<proteinExistence type="predicted"/>
<dbReference type="Proteomes" id="UP000265520">
    <property type="component" value="Unassembled WGS sequence"/>
</dbReference>
<feature type="non-terminal residue" evidence="1">
    <location>
        <position position="37"/>
    </location>
</feature>
<dbReference type="EMBL" id="LXQA010761523">
    <property type="protein sequence ID" value="MCI69714.1"/>
    <property type="molecule type" value="Genomic_DNA"/>
</dbReference>
<organism evidence="1 2">
    <name type="scientific">Trifolium medium</name>
    <dbReference type="NCBI Taxonomy" id="97028"/>
    <lineage>
        <taxon>Eukaryota</taxon>
        <taxon>Viridiplantae</taxon>
        <taxon>Streptophyta</taxon>
        <taxon>Embryophyta</taxon>
        <taxon>Tracheophyta</taxon>
        <taxon>Spermatophyta</taxon>
        <taxon>Magnoliopsida</taxon>
        <taxon>eudicotyledons</taxon>
        <taxon>Gunneridae</taxon>
        <taxon>Pentapetalae</taxon>
        <taxon>rosids</taxon>
        <taxon>fabids</taxon>
        <taxon>Fabales</taxon>
        <taxon>Fabaceae</taxon>
        <taxon>Papilionoideae</taxon>
        <taxon>50 kb inversion clade</taxon>
        <taxon>NPAAA clade</taxon>
        <taxon>Hologalegina</taxon>
        <taxon>IRL clade</taxon>
        <taxon>Trifolieae</taxon>
        <taxon>Trifolium</taxon>
    </lineage>
</organism>
<protein>
    <submittedName>
        <fullName evidence="1">Uncharacterized protein</fullName>
    </submittedName>
</protein>
<evidence type="ECO:0000313" key="2">
    <source>
        <dbReference type="Proteomes" id="UP000265520"/>
    </source>
</evidence>
<reference evidence="1 2" key="1">
    <citation type="journal article" date="2018" name="Front. Plant Sci.">
        <title>Red Clover (Trifolium pratense) and Zigzag Clover (T. medium) - A Picture of Genomic Similarities and Differences.</title>
        <authorList>
            <person name="Dluhosova J."/>
            <person name="Istvanek J."/>
            <person name="Nedelnik J."/>
            <person name="Repkova J."/>
        </authorList>
    </citation>
    <scope>NUCLEOTIDE SEQUENCE [LARGE SCALE GENOMIC DNA]</scope>
    <source>
        <strain evidence="2">cv. 10/8</strain>
        <tissue evidence="1">Leaf</tissue>
    </source>
</reference>
<evidence type="ECO:0000313" key="1">
    <source>
        <dbReference type="EMBL" id="MCI69714.1"/>
    </source>
</evidence>
<dbReference type="AlphaFoldDB" id="A0A392UA83"/>